<feature type="region of interest" description="Disordered" evidence="1">
    <location>
        <begin position="476"/>
        <end position="519"/>
    </location>
</feature>
<gene>
    <name evidence="2" type="ORF">VaNZ11_001175</name>
</gene>
<evidence type="ECO:0008006" key="4">
    <source>
        <dbReference type="Google" id="ProtNLM"/>
    </source>
</evidence>
<name>A0ABQ5RP52_9CHLO</name>
<dbReference type="PANTHER" id="PTHR10782:SF4">
    <property type="entry name" value="TONALLI, ISOFORM E"/>
    <property type="match status" value="1"/>
</dbReference>
<feature type="region of interest" description="Disordered" evidence="1">
    <location>
        <begin position="32"/>
        <end position="128"/>
    </location>
</feature>
<evidence type="ECO:0000256" key="1">
    <source>
        <dbReference type="SAM" id="MobiDB-lite"/>
    </source>
</evidence>
<feature type="compositionally biased region" description="Low complexity" evidence="1">
    <location>
        <begin position="330"/>
        <end position="352"/>
    </location>
</feature>
<dbReference type="EMBL" id="BSDZ01000004">
    <property type="protein sequence ID" value="GLI59320.1"/>
    <property type="molecule type" value="Genomic_DNA"/>
</dbReference>
<sequence length="519" mass="54667">MEVTSHGGQCSGERCPSSCLNSTSIMSNVVMPSSLERPGKRARTMTGEAESHLSIGDARDIEAAASNAKTQQPPAACRQPLVQKQGQQQQQQQPQVQSQQRMKSSQLSCQQSQLQLQPPSQHRPQPHQTQLPLLLSGAVSMLATAIPQWAEDALRGVDPFWQPKEILAVITTRPTAAAPGTHGQLQSACVFFTVSPAALAAFEEKRAQARMVCVQPGDGLPRRCHWYGGSYVMLNGRSYEVTKEDRVQLVLGPNQADQAVDLSRGLVRGANLLTLLWPLGVAGAVAVLRLCEPRSEEGMRRSLAPPLPLPQAVALVQTYVAGRDDASSGAGATAVSGGKAAAPPATTTTTPQGNGGADDTDADTDGAVSSGPVTVSLRCPLHGGLVTAPAHFGAMAAASPLAFFDVGGFLQLARGHGSWICPASGRLGNVEDLRPHAFLSAVLRTLDHNGVRGRVEAIEVSPCGRWRPKNSRVPLLSVLDTDPTDPTVPGGRPPPSFDLRLLDPGEDAGGLDVVDLTSD</sequence>
<protein>
    <recommendedName>
        <fullName evidence="4">SP-RING-type domain-containing protein</fullName>
    </recommendedName>
</protein>
<proteinExistence type="predicted"/>
<evidence type="ECO:0000313" key="3">
    <source>
        <dbReference type="Proteomes" id="UP001165090"/>
    </source>
</evidence>
<dbReference type="Gene3D" id="3.30.40.10">
    <property type="entry name" value="Zinc/RING finger domain, C3HC4 (zinc finger)"/>
    <property type="match status" value="1"/>
</dbReference>
<feature type="compositionally biased region" description="Low complexity" evidence="1">
    <location>
        <begin position="79"/>
        <end position="128"/>
    </location>
</feature>
<dbReference type="PANTHER" id="PTHR10782">
    <property type="entry name" value="ZINC FINGER MIZ DOMAIN-CONTAINING PROTEIN"/>
    <property type="match status" value="1"/>
</dbReference>
<organism evidence="2 3">
    <name type="scientific">Volvox africanus</name>
    <dbReference type="NCBI Taxonomy" id="51714"/>
    <lineage>
        <taxon>Eukaryota</taxon>
        <taxon>Viridiplantae</taxon>
        <taxon>Chlorophyta</taxon>
        <taxon>core chlorophytes</taxon>
        <taxon>Chlorophyceae</taxon>
        <taxon>CS clade</taxon>
        <taxon>Chlamydomonadales</taxon>
        <taxon>Volvocaceae</taxon>
        <taxon>Volvox</taxon>
    </lineage>
</organism>
<keyword evidence="3" id="KW-1185">Reference proteome</keyword>
<comment type="caution">
    <text evidence="2">The sequence shown here is derived from an EMBL/GenBank/DDBJ whole genome shotgun (WGS) entry which is preliminary data.</text>
</comment>
<reference evidence="2 3" key="1">
    <citation type="journal article" date="2023" name="IScience">
        <title>Expanded male sex-determining region conserved during the evolution of homothallism in the green alga Volvox.</title>
        <authorList>
            <person name="Yamamoto K."/>
            <person name="Matsuzaki R."/>
            <person name="Mahakham W."/>
            <person name="Heman W."/>
            <person name="Sekimoto H."/>
            <person name="Kawachi M."/>
            <person name="Minakuchi Y."/>
            <person name="Toyoda A."/>
            <person name="Nozaki H."/>
        </authorList>
    </citation>
    <scope>NUCLEOTIDE SEQUENCE [LARGE SCALE GENOMIC DNA]</scope>
    <source>
        <strain evidence="2 3">NIES-4468</strain>
    </source>
</reference>
<dbReference type="Proteomes" id="UP001165090">
    <property type="component" value="Unassembled WGS sequence"/>
</dbReference>
<accession>A0ABQ5RP52</accession>
<dbReference type="InterPro" id="IPR013083">
    <property type="entry name" value="Znf_RING/FYVE/PHD"/>
</dbReference>
<evidence type="ECO:0000313" key="2">
    <source>
        <dbReference type="EMBL" id="GLI59320.1"/>
    </source>
</evidence>
<feature type="region of interest" description="Disordered" evidence="1">
    <location>
        <begin position="330"/>
        <end position="369"/>
    </location>
</feature>